<dbReference type="PhylomeDB" id="A7SYK9"/>
<keyword evidence="3" id="KW-0407">Ion channel</keyword>
<dbReference type="PANTHER" id="PTHR10117">
    <property type="entry name" value="TRANSIENT RECEPTOR POTENTIAL CHANNEL"/>
    <property type="match status" value="1"/>
</dbReference>
<evidence type="ECO:0000256" key="2">
    <source>
        <dbReference type="ARBA" id="ARBA00023065"/>
    </source>
</evidence>
<keyword evidence="2" id="KW-0406">Ion transport</keyword>
<keyword evidence="1" id="KW-0813">Transport</keyword>
<dbReference type="AlphaFoldDB" id="A7SYK9"/>
<dbReference type="Proteomes" id="UP000001593">
    <property type="component" value="Unassembled WGS sequence"/>
</dbReference>
<evidence type="ECO:0000256" key="4">
    <source>
        <dbReference type="SAM" id="Phobius"/>
    </source>
</evidence>
<evidence type="ECO:0000256" key="3">
    <source>
        <dbReference type="ARBA" id="ARBA00023303"/>
    </source>
</evidence>
<dbReference type="PRINTS" id="PR01097">
    <property type="entry name" value="TRNSRECEPTRP"/>
</dbReference>
<evidence type="ECO:0000313" key="6">
    <source>
        <dbReference type="Proteomes" id="UP000001593"/>
    </source>
</evidence>
<dbReference type="GO" id="GO:0005262">
    <property type="term" value="F:calcium channel activity"/>
    <property type="evidence" value="ECO:0007669"/>
    <property type="project" value="InterPro"/>
</dbReference>
<sequence length="125" mass="14362">LYSLFWSVFGLTELNSFGTNDAKFTITKETGEVMFGFFQVIAVIVAVNMLIAMMTRSFESIAEHADVKWKVSRTRLWMSWIQKGSGCLPPPLNLIPNPLLIFQGLKQFCRWVIRCGCRKVRARRV</sequence>
<dbReference type="KEGG" id="nve:5502079"/>
<dbReference type="InterPro" id="IPR002153">
    <property type="entry name" value="TRPC_channel"/>
</dbReference>
<dbReference type="OMA" id="CGHTRAK"/>
<keyword evidence="4" id="KW-0472">Membrane</keyword>
<name>A7SYK9_NEMVE</name>
<reference evidence="5 6" key="1">
    <citation type="journal article" date="2007" name="Science">
        <title>Sea anemone genome reveals ancestral eumetazoan gene repertoire and genomic organization.</title>
        <authorList>
            <person name="Putnam N.H."/>
            <person name="Srivastava M."/>
            <person name="Hellsten U."/>
            <person name="Dirks B."/>
            <person name="Chapman J."/>
            <person name="Salamov A."/>
            <person name="Terry A."/>
            <person name="Shapiro H."/>
            <person name="Lindquist E."/>
            <person name="Kapitonov V.V."/>
            <person name="Jurka J."/>
            <person name="Genikhovich G."/>
            <person name="Grigoriev I.V."/>
            <person name="Lucas S.M."/>
            <person name="Steele R.E."/>
            <person name="Finnerty J.R."/>
            <person name="Technau U."/>
            <person name="Martindale M.Q."/>
            <person name="Rokhsar D.S."/>
        </authorList>
    </citation>
    <scope>NUCLEOTIDE SEQUENCE [LARGE SCALE GENOMIC DNA]</scope>
    <source>
        <strain evidence="6">CH2 X CH6</strain>
    </source>
</reference>
<feature type="transmembrane region" description="Helical" evidence="4">
    <location>
        <begin position="33"/>
        <end position="51"/>
    </location>
</feature>
<evidence type="ECO:0000256" key="1">
    <source>
        <dbReference type="ARBA" id="ARBA00022448"/>
    </source>
</evidence>
<evidence type="ECO:0008006" key="7">
    <source>
        <dbReference type="Google" id="ProtNLM"/>
    </source>
</evidence>
<dbReference type="EMBL" id="DS469926">
    <property type="protein sequence ID" value="EDO31201.1"/>
    <property type="molecule type" value="Genomic_DNA"/>
</dbReference>
<proteinExistence type="predicted"/>
<dbReference type="eggNOG" id="KOG3609">
    <property type="taxonomic scope" value="Eukaryota"/>
</dbReference>
<dbReference type="HOGENOM" id="CLU_163082_0_0_1"/>
<protein>
    <recommendedName>
        <fullName evidence="7">Ion transport domain-containing protein</fullName>
    </recommendedName>
</protein>
<accession>A7SYK9</accession>
<dbReference type="GO" id="GO:0016020">
    <property type="term" value="C:membrane"/>
    <property type="evidence" value="ECO:0007669"/>
    <property type="project" value="InterPro"/>
</dbReference>
<feature type="non-terminal residue" evidence="5">
    <location>
        <position position="1"/>
    </location>
</feature>
<gene>
    <name evidence="5" type="ORF">NEMVEDRAFT_v1g138017</name>
</gene>
<keyword evidence="6" id="KW-1185">Reference proteome</keyword>
<dbReference type="PANTHER" id="PTHR10117:SF54">
    <property type="entry name" value="TRANSIENT RECEPTOR POTENTIAL-GAMMA PROTEIN"/>
    <property type="match status" value="1"/>
</dbReference>
<keyword evidence="4" id="KW-1133">Transmembrane helix</keyword>
<keyword evidence="4" id="KW-0812">Transmembrane</keyword>
<organism evidence="5 6">
    <name type="scientific">Nematostella vectensis</name>
    <name type="common">Starlet sea anemone</name>
    <dbReference type="NCBI Taxonomy" id="45351"/>
    <lineage>
        <taxon>Eukaryota</taxon>
        <taxon>Metazoa</taxon>
        <taxon>Cnidaria</taxon>
        <taxon>Anthozoa</taxon>
        <taxon>Hexacorallia</taxon>
        <taxon>Actiniaria</taxon>
        <taxon>Edwardsiidae</taxon>
        <taxon>Nematostella</taxon>
    </lineage>
</organism>
<dbReference type="InParanoid" id="A7SYK9"/>
<evidence type="ECO:0000313" key="5">
    <source>
        <dbReference type="EMBL" id="EDO31201.1"/>
    </source>
</evidence>
<dbReference type="STRING" id="45351.A7SYK9"/>